<sequence length="208" mass="24051">MARIELKVPFAEKDEAKRLGARWDSGRKVWYVPDGIDASAFSRWLPREPDITVRSGSYFIAQTTKICWRCSKSTSVFGFILPAGHESLEYDNEDEEPDTWYRHEEPTIVHYVDNLLPAIAARIKALTPHYRIDFSKTTKSSYWMNHCEHCGMKQGDFEMYCDPGGTFYPMDEDDASLILLHKFAEPFGCTGSRMYGDFPFEYMRGARL</sequence>
<dbReference type="EMBL" id="CP003915">
    <property type="protein sequence ID" value="AHG62877.1"/>
    <property type="molecule type" value="Genomic_DNA"/>
</dbReference>
<evidence type="ECO:0000313" key="3">
    <source>
        <dbReference type="Proteomes" id="UP000019095"/>
    </source>
</evidence>
<protein>
    <recommendedName>
        <fullName evidence="1">DUF5710 domain-containing protein</fullName>
    </recommendedName>
</protein>
<dbReference type="PATRIC" id="fig|1247726.3.peg.843"/>
<dbReference type="RefSeq" id="WP_025371482.1">
    <property type="nucleotide sequence ID" value="NZ_CP003915.1"/>
</dbReference>
<dbReference type="KEGG" id="amim:MIM_c07780"/>
<dbReference type="OrthoDB" id="8481694at2"/>
<gene>
    <name evidence="2" type="ORF">MIM_c07780</name>
</gene>
<feature type="domain" description="DUF5710" evidence="1">
    <location>
        <begin position="3"/>
        <end position="46"/>
    </location>
</feature>
<dbReference type="AlphaFoldDB" id="W0PBM1"/>
<evidence type="ECO:0000313" key="2">
    <source>
        <dbReference type="EMBL" id="AHG62877.1"/>
    </source>
</evidence>
<dbReference type="Pfam" id="PF18974">
    <property type="entry name" value="DUF5710"/>
    <property type="match status" value="1"/>
</dbReference>
<organism evidence="2 3">
    <name type="scientific">Advenella mimigardefordensis (strain DSM 17166 / LMG 22922 / DPN7)</name>
    <dbReference type="NCBI Taxonomy" id="1247726"/>
    <lineage>
        <taxon>Bacteria</taxon>
        <taxon>Pseudomonadati</taxon>
        <taxon>Pseudomonadota</taxon>
        <taxon>Betaproteobacteria</taxon>
        <taxon>Burkholderiales</taxon>
        <taxon>Alcaligenaceae</taxon>
    </lineage>
</organism>
<accession>W0PBM1</accession>
<evidence type="ECO:0000259" key="1">
    <source>
        <dbReference type="Pfam" id="PF18974"/>
    </source>
</evidence>
<proteinExistence type="predicted"/>
<dbReference type="Proteomes" id="UP000019095">
    <property type="component" value="Chromosome"/>
</dbReference>
<dbReference type="HOGENOM" id="CLU_088940_0_0_4"/>
<reference evidence="2 3" key="1">
    <citation type="journal article" date="2014" name="Microbiology">
        <title>Unravelling the complete genome sequence of Advenella mimigardefordensis strain DPN7T and novel insights in the catabolism of the xenobiotic polythioester precursor 3,3'-dithiodipropionate.</title>
        <authorList>
            <person name="Wubbeler J.H."/>
            <person name="Hiessl S."/>
            <person name="Schuldes J."/>
            <person name="Thurmer A."/>
            <person name="Daniel R."/>
            <person name="Steinbuchel A."/>
        </authorList>
    </citation>
    <scope>NUCLEOTIDE SEQUENCE [LARGE SCALE GENOMIC DNA]</scope>
    <source>
        <strain evidence="3">DSM 17166 / LMG 22922 / DPN7</strain>
    </source>
</reference>
<name>W0PBM1_ADVMD</name>
<dbReference type="eggNOG" id="COG1570">
    <property type="taxonomic scope" value="Bacteria"/>
</dbReference>
<keyword evidence="3" id="KW-1185">Reference proteome</keyword>
<dbReference type="STRING" id="1247726.MIM_c07780"/>
<dbReference type="InterPro" id="IPR043764">
    <property type="entry name" value="DUF5710"/>
</dbReference>